<evidence type="ECO:0000256" key="1">
    <source>
        <dbReference type="SAM" id="Phobius"/>
    </source>
</evidence>
<sequence>MRLKTGVALGSFVIFLVMVLGFVMYVGSLGITVRPPEHRTNLSMDVPEINNIVVESNVLLRGVPVGKVTGIDTTTSHATIHFYVDGAHKIPTDSTVRLDNLSALGESYIELEPRSSGGPVLRDGQKIAPRDVRQPPSISELGTSVVRVLNELDPEQLSRVVDEADAGLPDPDVVLPNLAHSSLVLRNTTADFQGTGQKLLGNLQTLLRNAGFVGPALTASAPPIKDIGPAIALPWNDVWMAGLFLLPTDTLTFSALLGRLQKFLDDRGADLKFLGTATSGNLKLIANALRNIDSTQIMKNLQATVPEDGSIDLHVAVPAG</sequence>
<evidence type="ECO:0000313" key="4">
    <source>
        <dbReference type="Proteomes" id="UP000093985"/>
    </source>
</evidence>
<dbReference type="GO" id="GO:0005576">
    <property type="term" value="C:extracellular region"/>
    <property type="evidence" value="ECO:0007669"/>
    <property type="project" value="TreeGrafter"/>
</dbReference>
<dbReference type="PANTHER" id="PTHR33371">
    <property type="entry name" value="INTERMEMBRANE PHOSPHOLIPID TRANSPORT SYSTEM BINDING PROTEIN MLAD-RELATED"/>
    <property type="match status" value="1"/>
</dbReference>
<organism evidence="3 4">
    <name type="scientific">Mycolicibacter sinensis (strain JDM601)</name>
    <name type="common">Mycobacterium sinense</name>
    <dbReference type="NCBI Taxonomy" id="875328"/>
    <lineage>
        <taxon>Bacteria</taxon>
        <taxon>Bacillati</taxon>
        <taxon>Actinomycetota</taxon>
        <taxon>Actinomycetes</taxon>
        <taxon>Mycobacteriales</taxon>
        <taxon>Mycobacteriaceae</taxon>
        <taxon>Mycolicibacter</taxon>
    </lineage>
</organism>
<dbReference type="AlphaFoldDB" id="A0A1A2EG72"/>
<proteinExistence type="predicted"/>
<reference evidence="4" key="1">
    <citation type="submission" date="2016-06" db="EMBL/GenBank/DDBJ databases">
        <authorList>
            <person name="Sutton G."/>
            <person name="Brinkac L."/>
            <person name="Sanka R."/>
            <person name="Adams M."/>
            <person name="Lau E."/>
            <person name="Mehaffy C."/>
            <person name="Tameris M."/>
            <person name="Hatherill M."/>
            <person name="Hanekom W."/>
            <person name="Mahomed H."/>
            <person name="Mcshane H."/>
        </authorList>
    </citation>
    <scope>NUCLEOTIDE SEQUENCE [LARGE SCALE GENOMIC DNA]</scope>
    <source>
        <strain evidence="4">852014-51077_SCH5608930-a</strain>
    </source>
</reference>
<evidence type="ECO:0000313" key="3">
    <source>
        <dbReference type="EMBL" id="OBG03070.1"/>
    </source>
</evidence>
<keyword evidence="1" id="KW-0472">Membrane</keyword>
<name>A0A1A2EG72_MYCSD</name>
<dbReference type="RefSeq" id="WP_064856113.1">
    <property type="nucleotide sequence ID" value="NZ_LZIM01000053.1"/>
</dbReference>
<keyword evidence="1" id="KW-0812">Transmembrane</keyword>
<comment type="caution">
    <text evidence="3">The sequence shown here is derived from an EMBL/GenBank/DDBJ whole genome shotgun (WGS) entry which is preliminary data.</text>
</comment>
<dbReference type="PANTHER" id="PTHR33371:SF16">
    <property type="entry name" value="MCE-FAMILY PROTEIN MCE3F"/>
    <property type="match status" value="1"/>
</dbReference>
<feature type="domain" description="Mce/MlaD" evidence="2">
    <location>
        <begin position="43"/>
        <end position="113"/>
    </location>
</feature>
<gene>
    <name evidence="3" type="ORF">A5771_14105</name>
</gene>
<protein>
    <submittedName>
        <fullName evidence="3">Mammalian cell entry protein</fullName>
    </submittedName>
</protein>
<feature type="transmembrane region" description="Helical" evidence="1">
    <location>
        <begin position="7"/>
        <end position="27"/>
    </location>
</feature>
<dbReference type="InterPro" id="IPR052336">
    <property type="entry name" value="MlaD_Phospholipid_Transporter"/>
</dbReference>
<dbReference type="OrthoDB" id="4371474at2"/>
<dbReference type="InterPro" id="IPR003399">
    <property type="entry name" value="Mce/MlaD"/>
</dbReference>
<accession>A0A1A2EG72</accession>
<dbReference type="Pfam" id="PF02470">
    <property type="entry name" value="MlaD"/>
    <property type="match status" value="1"/>
</dbReference>
<dbReference type="EMBL" id="LZIN01000075">
    <property type="protein sequence ID" value="OBG03070.1"/>
    <property type="molecule type" value="Genomic_DNA"/>
</dbReference>
<evidence type="ECO:0000259" key="2">
    <source>
        <dbReference type="Pfam" id="PF02470"/>
    </source>
</evidence>
<keyword evidence="1" id="KW-1133">Transmembrane helix</keyword>
<dbReference type="Proteomes" id="UP000093985">
    <property type="component" value="Unassembled WGS sequence"/>
</dbReference>